<reference evidence="4" key="1">
    <citation type="submission" date="2016-12" db="EMBL/GenBank/DDBJ databases">
        <title>Comparative genomics of four Isosphaeraceae planctomycetes: a common pool of plasmids and glycoside hydrolase genes.</title>
        <authorList>
            <person name="Ivanova A."/>
        </authorList>
    </citation>
    <scope>NUCLEOTIDE SEQUENCE [LARGE SCALE GENOMIC DNA]</scope>
    <source>
        <strain evidence="4">PX4</strain>
    </source>
</reference>
<evidence type="ECO:0000256" key="2">
    <source>
        <dbReference type="HAMAP-Rule" id="MF_00163"/>
    </source>
</evidence>
<feature type="active site" evidence="2">
    <location>
        <position position="144"/>
    </location>
</feature>
<comment type="catalytic activity">
    <reaction evidence="2">
        <text>N-terminal N-formyl-L-methionyl-[peptide] + H2O = N-terminal L-methionyl-[peptide] + formate</text>
        <dbReference type="Rhea" id="RHEA:24420"/>
        <dbReference type="Rhea" id="RHEA-COMP:10639"/>
        <dbReference type="Rhea" id="RHEA-COMP:10640"/>
        <dbReference type="ChEBI" id="CHEBI:15377"/>
        <dbReference type="ChEBI" id="CHEBI:15740"/>
        <dbReference type="ChEBI" id="CHEBI:49298"/>
        <dbReference type="ChEBI" id="CHEBI:64731"/>
        <dbReference type="EC" id="3.5.1.88"/>
    </reaction>
</comment>
<accession>A0A1U7CJ40</accession>
<keyword evidence="2" id="KW-0408">Iron</keyword>
<dbReference type="AlphaFoldDB" id="A0A1U7CJ40"/>
<dbReference type="STRING" id="1387353.BSF38_00373"/>
<dbReference type="InterPro" id="IPR036821">
    <property type="entry name" value="Peptide_deformylase_sf"/>
</dbReference>
<dbReference type="RefSeq" id="WP_076350530.1">
    <property type="nucleotide sequence ID" value="NZ_CP019082.1"/>
</dbReference>
<comment type="cofactor">
    <cofactor evidence="2">
        <name>Fe(2+)</name>
        <dbReference type="ChEBI" id="CHEBI:29033"/>
    </cofactor>
    <text evidence="2">Binds 1 Fe(2+) ion.</text>
</comment>
<feature type="binding site" evidence="2">
    <location>
        <position position="143"/>
    </location>
    <ligand>
        <name>Fe cation</name>
        <dbReference type="ChEBI" id="CHEBI:24875"/>
    </ligand>
</feature>
<dbReference type="GO" id="GO:0042586">
    <property type="term" value="F:peptide deformylase activity"/>
    <property type="evidence" value="ECO:0007669"/>
    <property type="project" value="UniProtKB-UniRule"/>
</dbReference>
<dbReference type="PRINTS" id="PR01576">
    <property type="entry name" value="PDEFORMYLASE"/>
</dbReference>
<evidence type="ECO:0000313" key="4">
    <source>
        <dbReference type="Proteomes" id="UP000186309"/>
    </source>
</evidence>
<dbReference type="NCBIfam" id="NF001159">
    <property type="entry name" value="PRK00150.1-3"/>
    <property type="match status" value="1"/>
</dbReference>
<dbReference type="EC" id="3.5.1.88" evidence="2"/>
<dbReference type="KEGG" id="pbor:BSF38_00373"/>
<dbReference type="Pfam" id="PF01327">
    <property type="entry name" value="Pep_deformylase"/>
    <property type="match status" value="1"/>
</dbReference>
<dbReference type="InterPro" id="IPR023635">
    <property type="entry name" value="Peptide_deformylase"/>
</dbReference>
<dbReference type="EMBL" id="CP019082">
    <property type="protein sequence ID" value="APW58960.1"/>
    <property type="molecule type" value="Genomic_DNA"/>
</dbReference>
<feature type="binding site" evidence="2">
    <location>
        <position position="101"/>
    </location>
    <ligand>
        <name>Fe cation</name>
        <dbReference type="ChEBI" id="CHEBI:24875"/>
    </ligand>
</feature>
<evidence type="ECO:0000313" key="3">
    <source>
        <dbReference type="EMBL" id="APW58960.1"/>
    </source>
</evidence>
<organism evidence="3 4">
    <name type="scientific">Paludisphaera borealis</name>
    <dbReference type="NCBI Taxonomy" id="1387353"/>
    <lineage>
        <taxon>Bacteria</taxon>
        <taxon>Pseudomonadati</taxon>
        <taxon>Planctomycetota</taxon>
        <taxon>Planctomycetia</taxon>
        <taxon>Isosphaerales</taxon>
        <taxon>Isosphaeraceae</taxon>
        <taxon>Paludisphaera</taxon>
    </lineage>
</organism>
<sequence length="176" mass="19966">MAVLRQIAHLGNPILRAPATSVPFPLTDEVRGLIDDMLETLRDADGVGLAAPQVYQPLQIMIVASRPNPRYPDAVEMEPIVVVNPEIVERSTERVKGWEGCLSIPGLRGEVARHKRIVARYQDVRGDHVVREFHDFVARIFQHEDDHLRGIVFLDRLEAGDQLATEREYQKRFARG</sequence>
<comment type="function">
    <text evidence="2">Removes the formyl group from the N-terminal Met of newly synthesized proteins. Requires at least a dipeptide for an efficient rate of reaction. N-terminal L-methionine is a prerequisite for activity but the enzyme has broad specificity at other positions.</text>
</comment>
<protein>
    <recommendedName>
        <fullName evidence="2">Peptide deformylase</fullName>
        <shortName evidence="2">PDF</shortName>
        <ecNumber evidence="2">3.5.1.88</ecNumber>
    </recommendedName>
    <alternativeName>
        <fullName evidence="2">Polypeptide deformylase</fullName>
    </alternativeName>
</protein>
<keyword evidence="2 3" id="KW-0378">Hydrolase</keyword>
<keyword evidence="2" id="KW-0648">Protein biosynthesis</keyword>
<evidence type="ECO:0000256" key="1">
    <source>
        <dbReference type="ARBA" id="ARBA00010759"/>
    </source>
</evidence>
<comment type="similarity">
    <text evidence="1 2">Belongs to the polypeptide deformylase family.</text>
</comment>
<dbReference type="SUPFAM" id="SSF56420">
    <property type="entry name" value="Peptide deformylase"/>
    <property type="match status" value="1"/>
</dbReference>
<gene>
    <name evidence="2 3" type="primary">def</name>
    <name evidence="3" type="ORF">BSF38_00373</name>
</gene>
<name>A0A1U7CJ40_9BACT</name>
<dbReference type="HAMAP" id="MF_00163">
    <property type="entry name" value="Pep_deformylase"/>
    <property type="match status" value="1"/>
</dbReference>
<feature type="binding site" evidence="2">
    <location>
        <position position="147"/>
    </location>
    <ligand>
        <name>Fe cation</name>
        <dbReference type="ChEBI" id="CHEBI:24875"/>
    </ligand>
</feature>
<dbReference type="CDD" id="cd00487">
    <property type="entry name" value="Pep_deformylase"/>
    <property type="match status" value="1"/>
</dbReference>
<dbReference type="GO" id="GO:0046872">
    <property type="term" value="F:metal ion binding"/>
    <property type="evidence" value="ECO:0007669"/>
    <property type="project" value="UniProtKB-KW"/>
</dbReference>
<proteinExistence type="inferred from homology"/>
<dbReference type="Proteomes" id="UP000186309">
    <property type="component" value="Chromosome"/>
</dbReference>
<dbReference type="PANTHER" id="PTHR10458">
    <property type="entry name" value="PEPTIDE DEFORMYLASE"/>
    <property type="match status" value="1"/>
</dbReference>
<dbReference type="NCBIfam" id="TIGR00079">
    <property type="entry name" value="pept_deformyl"/>
    <property type="match status" value="1"/>
</dbReference>
<dbReference type="GO" id="GO:0006412">
    <property type="term" value="P:translation"/>
    <property type="evidence" value="ECO:0007669"/>
    <property type="project" value="UniProtKB-UniRule"/>
</dbReference>
<keyword evidence="4" id="KW-1185">Reference proteome</keyword>
<dbReference type="OrthoDB" id="9784988at2"/>
<keyword evidence="2" id="KW-0479">Metal-binding</keyword>
<dbReference type="PIRSF" id="PIRSF004749">
    <property type="entry name" value="Pep_def"/>
    <property type="match status" value="1"/>
</dbReference>
<dbReference type="Gene3D" id="3.90.45.10">
    <property type="entry name" value="Peptide deformylase"/>
    <property type="match status" value="1"/>
</dbReference>
<dbReference type="PANTHER" id="PTHR10458:SF22">
    <property type="entry name" value="PEPTIDE DEFORMYLASE"/>
    <property type="match status" value="1"/>
</dbReference>